<protein>
    <submittedName>
        <fullName evidence="1">Flagellar protein FlbD</fullName>
    </submittedName>
</protein>
<sequence length="65" mass="7648">MVPVTKLNGVLYYVNPHQIEYIESNPDTTLVMLSGKRLIVKESYEDIFQRIVDYRRLIGAFKNEE</sequence>
<dbReference type="RefSeq" id="WP_037545351.1">
    <property type="nucleotide sequence ID" value="NZ_JNUP01000023.1"/>
</dbReference>
<keyword evidence="1" id="KW-0969">Cilium</keyword>
<keyword evidence="1" id="KW-0282">Flagellum</keyword>
<organism evidence="1 2">
    <name type="scientific">Spirochaeta lutea</name>
    <dbReference type="NCBI Taxonomy" id="1480694"/>
    <lineage>
        <taxon>Bacteria</taxon>
        <taxon>Pseudomonadati</taxon>
        <taxon>Spirochaetota</taxon>
        <taxon>Spirochaetia</taxon>
        <taxon>Spirochaetales</taxon>
        <taxon>Spirochaetaceae</taxon>
        <taxon>Spirochaeta</taxon>
    </lineage>
</organism>
<dbReference type="EMBL" id="JNUP01000023">
    <property type="protein sequence ID" value="KGE73530.1"/>
    <property type="molecule type" value="Genomic_DNA"/>
</dbReference>
<dbReference type="OrthoDB" id="9799862at2"/>
<name>A0A098R048_9SPIO</name>
<evidence type="ECO:0000313" key="2">
    <source>
        <dbReference type="Proteomes" id="UP000029692"/>
    </source>
</evidence>
<keyword evidence="2" id="KW-1185">Reference proteome</keyword>
<dbReference type="STRING" id="1480694.DC28_02370"/>
<dbReference type="eggNOG" id="COG1582">
    <property type="taxonomic scope" value="Bacteria"/>
</dbReference>
<evidence type="ECO:0000313" key="1">
    <source>
        <dbReference type="EMBL" id="KGE73530.1"/>
    </source>
</evidence>
<dbReference type="PANTHER" id="PTHR39185">
    <property type="entry name" value="SWARMING MOTILITY PROTEIN SWRD"/>
    <property type="match status" value="1"/>
</dbReference>
<dbReference type="Proteomes" id="UP000029692">
    <property type="component" value="Unassembled WGS sequence"/>
</dbReference>
<reference evidence="1 2" key="1">
    <citation type="submission" date="2014-05" db="EMBL/GenBank/DDBJ databases">
        <title>De novo Genome Sequence of Spirocheata sp.</title>
        <authorList>
            <person name="Shivani Y."/>
            <person name="Subhash Y."/>
            <person name="Tushar L."/>
            <person name="Sasikala C."/>
            <person name="Ramana C.V."/>
        </authorList>
    </citation>
    <scope>NUCLEOTIDE SEQUENCE [LARGE SCALE GENOMIC DNA]</scope>
    <source>
        <strain evidence="1 2">JC230</strain>
    </source>
</reference>
<gene>
    <name evidence="1" type="ORF">DC28_02370</name>
</gene>
<proteinExistence type="predicted"/>
<dbReference type="PANTHER" id="PTHR39185:SF1">
    <property type="entry name" value="SWARMING MOTILITY PROTEIN SWRD"/>
    <property type="match status" value="1"/>
</dbReference>
<comment type="caution">
    <text evidence="1">The sequence shown here is derived from an EMBL/GenBank/DDBJ whole genome shotgun (WGS) entry which is preliminary data.</text>
</comment>
<dbReference type="InterPro" id="IPR009384">
    <property type="entry name" value="SwrD-like"/>
</dbReference>
<keyword evidence="1" id="KW-0966">Cell projection</keyword>
<dbReference type="AlphaFoldDB" id="A0A098R048"/>
<accession>A0A098R048</accession>
<dbReference type="Pfam" id="PF06289">
    <property type="entry name" value="FlbD"/>
    <property type="match status" value="1"/>
</dbReference>